<proteinExistence type="predicted"/>
<accession>A0A1G1VJT2</accession>
<protein>
    <recommendedName>
        <fullName evidence="3">pEK499-p136 HEPN domain-containing protein</fullName>
    </recommendedName>
</protein>
<name>A0A1G1VJT2_9BACT</name>
<evidence type="ECO:0008006" key="3">
    <source>
        <dbReference type="Google" id="ProtNLM"/>
    </source>
</evidence>
<evidence type="ECO:0000313" key="1">
    <source>
        <dbReference type="EMBL" id="OGY15517.1"/>
    </source>
</evidence>
<dbReference type="Proteomes" id="UP000177324">
    <property type="component" value="Unassembled WGS sequence"/>
</dbReference>
<dbReference type="EMBL" id="MHCH01000065">
    <property type="protein sequence ID" value="OGY15517.1"/>
    <property type="molecule type" value="Genomic_DNA"/>
</dbReference>
<reference evidence="1 2" key="1">
    <citation type="journal article" date="2016" name="Nat. Commun.">
        <title>Thousands of microbial genomes shed light on interconnected biogeochemical processes in an aquifer system.</title>
        <authorList>
            <person name="Anantharaman K."/>
            <person name="Brown C.T."/>
            <person name="Hug L.A."/>
            <person name="Sharon I."/>
            <person name="Castelle C.J."/>
            <person name="Probst A.J."/>
            <person name="Thomas B.C."/>
            <person name="Singh A."/>
            <person name="Wilkins M.J."/>
            <person name="Karaoz U."/>
            <person name="Brodie E.L."/>
            <person name="Williams K.H."/>
            <person name="Hubbard S.S."/>
            <person name="Banfield J.F."/>
        </authorList>
    </citation>
    <scope>NUCLEOTIDE SEQUENCE [LARGE SCALE GENOMIC DNA]</scope>
</reference>
<organism evidence="1 2">
    <name type="scientific">Candidatus Chisholmbacteria bacterium RIFCSPHIGHO2_01_FULL_48_12</name>
    <dbReference type="NCBI Taxonomy" id="1797589"/>
    <lineage>
        <taxon>Bacteria</taxon>
        <taxon>Candidatus Chisholmiibacteriota</taxon>
    </lineage>
</organism>
<gene>
    <name evidence="1" type="ORF">A2784_02305</name>
</gene>
<dbReference type="STRING" id="1797589.A2784_02305"/>
<comment type="caution">
    <text evidence="1">The sequence shown here is derived from an EMBL/GenBank/DDBJ whole genome shotgun (WGS) entry which is preliminary data.</text>
</comment>
<sequence length="164" mass="19041">MNDLQGELALEIKRCTELFNSQIFINYSVFTQSAFIEILIRLDYVLQKLSKQGNRINWTNDIQINQDVADVTDLVSNLRNAACHNESFLNYISNSNIKFVFNSFSGKCPNAIQIGQNQTLGCEYEDDIAFYYGDKRIYLIRHIKRLLEDLPPYIKDLKSKIQTD</sequence>
<dbReference type="AlphaFoldDB" id="A0A1G1VJT2"/>
<evidence type="ECO:0000313" key="2">
    <source>
        <dbReference type="Proteomes" id="UP000177324"/>
    </source>
</evidence>